<reference evidence="2" key="1">
    <citation type="submission" date="2020-07" db="EMBL/GenBank/DDBJ databases">
        <authorList>
            <person name="Lin J."/>
        </authorList>
    </citation>
    <scope>NUCLEOTIDE SEQUENCE</scope>
</reference>
<dbReference type="EMBL" id="LR862139">
    <property type="protein sequence ID" value="CAD1819324.1"/>
    <property type="molecule type" value="Genomic_DNA"/>
</dbReference>
<protein>
    <submittedName>
        <fullName evidence="2">Uncharacterized protein</fullName>
    </submittedName>
</protein>
<evidence type="ECO:0000256" key="1">
    <source>
        <dbReference type="SAM" id="MobiDB-lite"/>
    </source>
</evidence>
<organism evidence="2">
    <name type="scientific">Ananas comosus var. bracteatus</name>
    <name type="common">red pineapple</name>
    <dbReference type="NCBI Taxonomy" id="296719"/>
    <lineage>
        <taxon>Eukaryota</taxon>
        <taxon>Viridiplantae</taxon>
        <taxon>Streptophyta</taxon>
        <taxon>Embryophyta</taxon>
        <taxon>Tracheophyta</taxon>
        <taxon>Spermatophyta</taxon>
        <taxon>Magnoliopsida</taxon>
        <taxon>Liliopsida</taxon>
        <taxon>Poales</taxon>
        <taxon>Bromeliaceae</taxon>
        <taxon>Bromelioideae</taxon>
        <taxon>Ananas</taxon>
    </lineage>
</organism>
<dbReference type="AlphaFoldDB" id="A0A6V7NLU2"/>
<sequence length="104" mass="11731">MKGAMPDREGWGTIGRIAWRITDHALAEFTRPYTCGIPVYRYLKEELAKGGADSKEKKDRKQEAAGKEEESDNKEEKDQKQEAAGTMKTKEEDQGGSRKARGRL</sequence>
<gene>
    <name evidence="2" type="ORF">CB5_LOCUS2535</name>
</gene>
<accession>A0A6V7NLU2</accession>
<feature type="compositionally biased region" description="Basic and acidic residues" evidence="1">
    <location>
        <begin position="48"/>
        <end position="81"/>
    </location>
</feature>
<proteinExistence type="predicted"/>
<feature type="region of interest" description="Disordered" evidence="1">
    <location>
        <begin position="48"/>
        <end position="104"/>
    </location>
</feature>
<evidence type="ECO:0000313" key="2">
    <source>
        <dbReference type="EMBL" id="CAD1819324.1"/>
    </source>
</evidence>
<name>A0A6V7NLU2_ANACO</name>